<evidence type="ECO:0000256" key="2">
    <source>
        <dbReference type="SAM" id="MobiDB-lite"/>
    </source>
</evidence>
<dbReference type="InterPro" id="IPR056385">
    <property type="entry name" value="UBL_AVO1/Sin1"/>
</dbReference>
<dbReference type="InterPro" id="IPR011993">
    <property type="entry name" value="PH-like_dom_sf"/>
</dbReference>
<reference evidence="6 7" key="1">
    <citation type="journal article" date="2019" name="Nat. Ecol. Evol.">
        <title>Megaphylogeny resolves global patterns of mushroom evolution.</title>
        <authorList>
            <person name="Varga T."/>
            <person name="Krizsan K."/>
            <person name="Foldi C."/>
            <person name="Dima B."/>
            <person name="Sanchez-Garcia M."/>
            <person name="Sanchez-Ramirez S."/>
            <person name="Szollosi G.J."/>
            <person name="Szarkandi J.G."/>
            <person name="Papp V."/>
            <person name="Albert L."/>
            <person name="Andreopoulos W."/>
            <person name="Angelini C."/>
            <person name="Antonin V."/>
            <person name="Barry K.W."/>
            <person name="Bougher N.L."/>
            <person name="Buchanan P."/>
            <person name="Buyck B."/>
            <person name="Bense V."/>
            <person name="Catcheside P."/>
            <person name="Chovatia M."/>
            <person name="Cooper J."/>
            <person name="Damon W."/>
            <person name="Desjardin D."/>
            <person name="Finy P."/>
            <person name="Geml J."/>
            <person name="Haridas S."/>
            <person name="Hughes K."/>
            <person name="Justo A."/>
            <person name="Karasinski D."/>
            <person name="Kautmanova I."/>
            <person name="Kiss B."/>
            <person name="Kocsube S."/>
            <person name="Kotiranta H."/>
            <person name="LaButti K.M."/>
            <person name="Lechner B.E."/>
            <person name="Liimatainen K."/>
            <person name="Lipzen A."/>
            <person name="Lukacs Z."/>
            <person name="Mihaltcheva S."/>
            <person name="Morgado L.N."/>
            <person name="Niskanen T."/>
            <person name="Noordeloos M.E."/>
            <person name="Ohm R.A."/>
            <person name="Ortiz-Santana B."/>
            <person name="Ovrebo C."/>
            <person name="Racz N."/>
            <person name="Riley R."/>
            <person name="Savchenko A."/>
            <person name="Shiryaev A."/>
            <person name="Soop K."/>
            <person name="Spirin V."/>
            <person name="Szebenyi C."/>
            <person name="Tomsovsky M."/>
            <person name="Tulloss R.E."/>
            <person name="Uehling J."/>
            <person name="Grigoriev I.V."/>
            <person name="Vagvolgyi C."/>
            <person name="Papp T."/>
            <person name="Martin F.M."/>
            <person name="Miettinen O."/>
            <person name="Hibbett D.S."/>
            <person name="Nagy L.G."/>
        </authorList>
    </citation>
    <scope>NUCLEOTIDE SEQUENCE [LARGE SCALE GENOMIC DNA]</scope>
    <source>
        <strain evidence="6 7">OMC1185</strain>
    </source>
</reference>
<feature type="compositionally biased region" description="Acidic residues" evidence="2">
    <location>
        <begin position="235"/>
        <end position="270"/>
    </location>
</feature>
<protein>
    <recommendedName>
        <fullName evidence="8">SIN1-domain-containing protein</fullName>
    </recommendedName>
</protein>
<proteinExistence type="inferred from homology"/>
<dbReference type="GO" id="GO:0005546">
    <property type="term" value="F:phosphatidylinositol-4,5-bisphosphate binding"/>
    <property type="evidence" value="ECO:0007669"/>
    <property type="project" value="TreeGrafter"/>
</dbReference>
<evidence type="ECO:0000259" key="4">
    <source>
        <dbReference type="Pfam" id="PF16979"/>
    </source>
</evidence>
<dbReference type="Pfam" id="PF23164">
    <property type="entry name" value="UBL_AVO1"/>
    <property type="match status" value="1"/>
</dbReference>
<dbReference type="PANTHER" id="PTHR13335">
    <property type="entry name" value="TARGET OF RAPAMYCIN COMPLEX 2 SUBUNIT MAPKAP1"/>
    <property type="match status" value="1"/>
</dbReference>
<evidence type="ECO:0000259" key="3">
    <source>
        <dbReference type="Pfam" id="PF16978"/>
    </source>
</evidence>
<evidence type="ECO:0000313" key="6">
    <source>
        <dbReference type="EMBL" id="TFK47558.1"/>
    </source>
</evidence>
<dbReference type="Pfam" id="PF16978">
    <property type="entry name" value="CRIM"/>
    <property type="match status" value="1"/>
</dbReference>
<feature type="region of interest" description="Disordered" evidence="2">
    <location>
        <begin position="315"/>
        <end position="375"/>
    </location>
</feature>
<comment type="similarity">
    <text evidence="1">Belongs to the SIN1 family.</text>
</comment>
<dbReference type="GO" id="GO:0031932">
    <property type="term" value="C:TORC2 complex"/>
    <property type="evidence" value="ECO:0007669"/>
    <property type="project" value="InterPro"/>
</dbReference>
<evidence type="ECO:0008006" key="8">
    <source>
        <dbReference type="Google" id="ProtNLM"/>
    </source>
</evidence>
<feature type="compositionally biased region" description="Low complexity" evidence="2">
    <location>
        <begin position="359"/>
        <end position="373"/>
    </location>
</feature>
<feature type="region of interest" description="Disordered" evidence="2">
    <location>
        <begin position="58"/>
        <end position="79"/>
    </location>
</feature>
<dbReference type="OrthoDB" id="241990at2759"/>
<name>A0A5C3MUT8_9AGAM</name>
<dbReference type="Gene3D" id="2.30.29.30">
    <property type="entry name" value="Pleckstrin-homology domain (PH domain)/Phosphotyrosine-binding domain (PTB)"/>
    <property type="match status" value="1"/>
</dbReference>
<feature type="compositionally biased region" description="Polar residues" evidence="2">
    <location>
        <begin position="151"/>
        <end position="176"/>
    </location>
</feature>
<dbReference type="InterPro" id="IPR031567">
    <property type="entry name" value="CRIM_dom"/>
</dbReference>
<accession>A0A5C3MUT8</accession>
<dbReference type="STRING" id="5364.A0A5C3MUT8"/>
<keyword evidence="7" id="KW-1185">Reference proteome</keyword>
<dbReference type="AlphaFoldDB" id="A0A5C3MUT8"/>
<dbReference type="InterPro" id="IPR008828">
    <property type="entry name" value="Sin1/Avo1"/>
</dbReference>
<feature type="domain" description="SIN1-type PH" evidence="4">
    <location>
        <begin position="726"/>
        <end position="824"/>
    </location>
</feature>
<feature type="domain" description="AVO1/Sin1 ubiquitin-like" evidence="5">
    <location>
        <begin position="617"/>
        <end position="681"/>
    </location>
</feature>
<sequence>MSLISDPDFLIHSIRLSYLRNVEDPYGPRLISLNPAYNTNPYVVAAGLSEVERWPELTVPTSPLPNEGDTTRPVGGTNLKHTQTIMGPSRTGMYGMRVGGKRESAAKSLRRGKSVRTADPESIKVVIDSGSTKDALAPDGSPLMQADGQAPVTTPETELHETPQTAVTSDGRSESTAPVAPAKVPFIPKFKGAAEMEARRRARLQARRPLAINTMNVMRPPPKALTLDPEISSSDSEDIVADESESQSDTDESDDIPDAGDDIDGDEFDPDFAATRTGATSDSASEMFYVLSSGNSGLSASNPSLLANSLRNASIQQQPKLSPVSEGRISEDAKAEQPATQIEAGFEMISIPPRPGQPDPQAAAARPGGASPSAEEDLFARRITLPARPAKSALTAMLASSSTNSSSNPFTELYAAISGRADADSISVKIFFPHGQEAKAMDLSVRKDATFEEVVGFALWSYWEEGWAPRLDEGLGGEEDEKREVRLSAVGWILRIAEDDGEVDEDFPPPDRTAKIAKFNFDAYAVLEASPSQVQQNKVLEGKLQRRPSRVMAAKKKVEATPAGLAPPGLTGLGTSAMLGSTLASSQGMLSSSLGPSSSYGPQVFLRIRIAEAVDAVQVYTTIQVSSGMYMQEVLEVVCRKRKLPDPNQYALILQEQNILVPLDRTVASLEGKKDLILAKRTMLQEMGVRIDKQAGRTTDPNASIFKRQSEIPEVGFSLAMEYMAAYKKYTVHRKIPMLVGRLERVLAFDGGYIHIMPSAHKAKAVFESGKTSSYKINSVIKCKQSSKASSTFKFVVQQDGRMKRYDFEAESPKAAVKTIREMKMKAALERSGTVNRSRRSRQVI</sequence>
<dbReference type="GO" id="GO:0005886">
    <property type="term" value="C:plasma membrane"/>
    <property type="evidence" value="ECO:0007669"/>
    <property type="project" value="TreeGrafter"/>
</dbReference>
<dbReference type="InterPro" id="IPR031313">
    <property type="entry name" value="Sin1_PH_dom"/>
</dbReference>
<dbReference type="Pfam" id="PF16979">
    <property type="entry name" value="SIN1_PH"/>
    <property type="match status" value="1"/>
</dbReference>
<evidence type="ECO:0000259" key="5">
    <source>
        <dbReference type="Pfam" id="PF23164"/>
    </source>
</evidence>
<dbReference type="PANTHER" id="PTHR13335:SF1">
    <property type="entry name" value="TARGET OF RAPAMYCIN COMPLEX 2 SUBUNIT MAPKAP1"/>
    <property type="match status" value="1"/>
</dbReference>
<dbReference type="GO" id="GO:0038203">
    <property type="term" value="P:TORC2 signaling"/>
    <property type="evidence" value="ECO:0007669"/>
    <property type="project" value="TreeGrafter"/>
</dbReference>
<feature type="region of interest" description="Disordered" evidence="2">
    <location>
        <begin position="131"/>
        <end position="179"/>
    </location>
</feature>
<evidence type="ECO:0000256" key="1">
    <source>
        <dbReference type="ARBA" id="ARBA00009407"/>
    </source>
</evidence>
<dbReference type="GO" id="GO:0005737">
    <property type="term" value="C:cytoplasm"/>
    <property type="evidence" value="ECO:0007669"/>
    <property type="project" value="TreeGrafter"/>
</dbReference>
<dbReference type="EMBL" id="ML213523">
    <property type="protein sequence ID" value="TFK47558.1"/>
    <property type="molecule type" value="Genomic_DNA"/>
</dbReference>
<feature type="domain" description="CRIM" evidence="3">
    <location>
        <begin position="391"/>
        <end position="538"/>
    </location>
</feature>
<dbReference type="Proteomes" id="UP000305948">
    <property type="component" value="Unassembled WGS sequence"/>
</dbReference>
<evidence type="ECO:0000313" key="7">
    <source>
        <dbReference type="Proteomes" id="UP000305948"/>
    </source>
</evidence>
<dbReference type="Gene3D" id="3.10.20.90">
    <property type="entry name" value="Phosphatidylinositol 3-kinase Catalytic Subunit, Chain A, domain 1"/>
    <property type="match status" value="1"/>
</dbReference>
<organism evidence="6 7">
    <name type="scientific">Heliocybe sulcata</name>
    <dbReference type="NCBI Taxonomy" id="5364"/>
    <lineage>
        <taxon>Eukaryota</taxon>
        <taxon>Fungi</taxon>
        <taxon>Dikarya</taxon>
        <taxon>Basidiomycota</taxon>
        <taxon>Agaricomycotina</taxon>
        <taxon>Agaricomycetes</taxon>
        <taxon>Gloeophyllales</taxon>
        <taxon>Gloeophyllaceae</taxon>
        <taxon>Heliocybe</taxon>
    </lineage>
</organism>
<gene>
    <name evidence="6" type="ORF">OE88DRAFT_1738476</name>
</gene>
<feature type="region of interest" description="Disordered" evidence="2">
    <location>
        <begin position="215"/>
        <end position="280"/>
    </location>
</feature>